<feature type="transmembrane region" description="Helical" evidence="12">
    <location>
        <begin position="300"/>
        <end position="323"/>
    </location>
</feature>
<sequence>MKKRVGLSFYLSQTVNSTNLKIKIKMRDFSLNLSIKNKLSLTFAGIILTIASVQTWLTSERLEQDADRSTQQLISSLTDANINSIEQWLDGKKAIVEASIEGFNQQSEPIPSLHQAILAGNFDLVYAGTKAGQVITGKPITFPDNYDPRQRPWYLDAVKANSMTVTSPYVDAASGKLVITIAKPFTAKENAGVIAGDVSIDALISDILAVKQDGVYATLLSGNGIIIAHPNQAFTLKPTTELNSTLNANTIKQAAASNELITLTVDGSESLVGIKQVPGTDWYFSLVMDKKLAYQHVNDAFTDAIIGVIIQLILVIGVATLLVTRALKPLNALSDAMKDLSQGDGDLTRRLAIEQDDEIGQLGKEVNAFIEKLHTSITGISTSSVQLSQQAKTSHDAALTTSNALNVQLNEISQIATAIHEMSATAQEVASHAEQTASAARASNDNCNEGKAVITRNQESITHLANHVQDASAIIKELENNAQGINAILSTIRDIAEQTNLLALNAAIEAARAGDQGRGFAVVADEVRVLSQRTHSSTEEIRSMIETLQRNTHNAVETMQQGKDLANSSVADANNATNALERITGSIQDISDMATHISSAAEEQRAVSDEISRNVQAVNDVSDQMSTEADHAQTSSQELNEIAQHLNSEVSKFRI</sequence>
<evidence type="ECO:0000256" key="6">
    <source>
        <dbReference type="ARBA" id="ARBA00022989"/>
    </source>
</evidence>
<dbReference type="Proteomes" id="UP000003789">
    <property type="component" value="Unassembled WGS sequence"/>
</dbReference>
<dbReference type="HOGENOM" id="CLU_000445_107_19_6"/>
<evidence type="ECO:0000256" key="5">
    <source>
        <dbReference type="ARBA" id="ARBA00022692"/>
    </source>
</evidence>
<dbReference type="PROSITE" id="PS50885">
    <property type="entry name" value="HAMP"/>
    <property type="match status" value="1"/>
</dbReference>
<feature type="domain" description="Methyl-accepting transducer" evidence="13">
    <location>
        <begin position="383"/>
        <end position="619"/>
    </location>
</feature>
<dbReference type="PROSITE" id="PS50192">
    <property type="entry name" value="T_SNARE"/>
    <property type="match status" value="1"/>
</dbReference>
<evidence type="ECO:0000256" key="1">
    <source>
        <dbReference type="ARBA" id="ARBA00004429"/>
    </source>
</evidence>
<dbReference type="PANTHER" id="PTHR32089">
    <property type="entry name" value="METHYL-ACCEPTING CHEMOTAXIS PROTEIN MCPB"/>
    <property type="match status" value="1"/>
</dbReference>
<dbReference type="Gene3D" id="3.30.450.20">
    <property type="entry name" value="PAS domain"/>
    <property type="match status" value="2"/>
</dbReference>
<dbReference type="GO" id="GO:0006935">
    <property type="term" value="P:chemotaxis"/>
    <property type="evidence" value="ECO:0007669"/>
    <property type="project" value="UniProtKB-KW"/>
</dbReference>
<dbReference type="InterPro" id="IPR033479">
    <property type="entry name" value="dCache_1"/>
</dbReference>
<dbReference type="CDD" id="cd12912">
    <property type="entry name" value="PDC2_MCP_like"/>
    <property type="match status" value="1"/>
</dbReference>
<evidence type="ECO:0000256" key="9">
    <source>
        <dbReference type="ARBA" id="ARBA00029447"/>
    </source>
</evidence>
<keyword evidence="5 12" id="KW-0812">Transmembrane</keyword>
<evidence type="ECO:0000259" key="15">
    <source>
        <dbReference type="PROSITE" id="PS50885"/>
    </source>
</evidence>
<dbReference type="InterPro" id="IPR029151">
    <property type="entry name" value="Sensor-like_sf"/>
</dbReference>
<dbReference type="SUPFAM" id="SSF103190">
    <property type="entry name" value="Sensory domain-like"/>
    <property type="match status" value="1"/>
</dbReference>
<dbReference type="GO" id="GO:0004888">
    <property type="term" value="F:transmembrane signaling receptor activity"/>
    <property type="evidence" value="ECO:0007669"/>
    <property type="project" value="InterPro"/>
</dbReference>
<reference evidence="16 17" key="1">
    <citation type="submission" date="2006-03" db="EMBL/GenBank/DDBJ databases">
        <authorList>
            <person name="Bartlett D.H."/>
            <person name="Valle G."/>
            <person name="Lauro F.M."/>
            <person name="Vezzi A."/>
            <person name="Simonato F."/>
            <person name="Eloe E."/>
            <person name="Vitulo N."/>
            <person name="Stratton T.K."/>
            <person name="D'angelo M."/>
            <person name="Ferriera S."/>
            <person name="Johnson J."/>
            <person name="Kravitz S."/>
            <person name="Beeson K."/>
            <person name="Sutton G."/>
            <person name="Rogers Y."/>
            <person name="Friedman R."/>
            <person name="Frazier M."/>
            <person name="Venter J.C."/>
        </authorList>
    </citation>
    <scope>NUCLEOTIDE SEQUENCE [LARGE SCALE GENOMIC DNA]</scope>
    <source>
        <strain evidence="16 17">3TCK</strain>
    </source>
</reference>
<dbReference type="EMBL" id="AAPH01000046">
    <property type="protein sequence ID" value="EAS40844.1"/>
    <property type="molecule type" value="Genomic_DNA"/>
</dbReference>
<dbReference type="InterPro" id="IPR003660">
    <property type="entry name" value="HAMP_dom"/>
</dbReference>
<dbReference type="CDD" id="cd06225">
    <property type="entry name" value="HAMP"/>
    <property type="match status" value="1"/>
</dbReference>
<dbReference type="PROSITE" id="PS50111">
    <property type="entry name" value="CHEMOTAXIS_TRANSDUC_2"/>
    <property type="match status" value="1"/>
</dbReference>
<evidence type="ECO:0000313" key="17">
    <source>
        <dbReference type="Proteomes" id="UP000003789"/>
    </source>
</evidence>
<dbReference type="GO" id="GO:0007165">
    <property type="term" value="P:signal transduction"/>
    <property type="evidence" value="ECO:0007669"/>
    <property type="project" value="UniProtKB-KW"/>
</dbReference>
<name>Q1YX38_9GAMM</name>
<feature type="domain" description="T-SNARE coiled-coil homology" evidence="14">
    <location>
        <begin position="570"/>
        <end position="632"/>
    </location>
</feature>
<dbReference type="CDD" id="cd12913">
    <property type="entry name" value="PDC1_MCP_like"/>
    <property type="match status" value="1"/>
</dbReference>
<evidence type="ECO:0000259" key="13">
    <source>
        <dbReference type="PROSITE" id="PS50111"/>
    </source>
</evidence>
<accession>Q1YX38</accession>
<dbReference type="Gene3D" id="1.10.287.950">
    <property type="entry name" value="Methyl-accepting chemotaxis protein"/>
    <property type="match status" value="1"/>
</dbReference>
<evidence type="ECO:0000256" key="7">
    <source>
        <dbReference type="ARBA" id="ARBA00023136"/>
    </source>
</evidence>
<evidence type="ECO:0000256" key="10">
    <source>
        <dbReference type="PROSITE-ProRule" id="PRU00284"/>
    </source>
</evidence>
<keyword evidence="7 12" id="KW-0472">Membrane</keyword>
<feature type="coiled-coil region" evidence="11">
    <location>
        <begin position="461"/>
        <end position="488"/>
    </location>
</feature>
<evidence type="ECO:0000259" key="14">
    <source>
        <dbReference type="PROSITE" id="PS50192"/>
    </source>
</evidence>
<evidence type="ECO:0000256" key="2">
    <source>
        <dbReference type="ARBA" id="ARBA00022475"/>
    </source>
</evidence>
<evidence type="ECO:0000256" key="11">
    <source>
        <dbReference type="SAM" id="Coils"/>
    </source>
</evidence>
<keyword evidence="3" id="KW-0145">Chemotaxis</keyword>
<dbReference type="Pfam" id="PF00672">
    <property type="entry name" value="HAMP"/>
    <property type="match status" value="1"/>
</dbReference>
<evidence type="ECO:0000313" key="16">
    <source>
        <dbReference type="EMBL" id="EAS40844.1"/>
    </source>
</evidence>
<keyword evidence="2" id="KW-1003">Cell membrane</keyword>
<evidence type="ECO:0000256" key="12">
    <source>
        <dbReference type="SAM" id="Phobius"/>
    </source>
</evidence>
<dbReference type="Pfam" id="PF00015">
    <property type="entry name" value="MCPsignal"/>
    <property type="match status" value="1"/>
</dbReference>
<evidence type="ECO:0000256" key="3">
    <source>
        <dbReference type="ARBA" id="ARBA00022500"/>
    </source>
</evidence>
<dbReference type="Pfam" id="PF02743">
    <property type="entry name" value="dCache_1"/>
    <property type="match status" value="1"/>
</dbReference>
<dbReference type="SMART" id="SM00283">
    <property type="entry name" value="MA"/>
    <property type="match status" value="1"/>
</dbReference>
<evidence type="ECO:0000256" key="4">
    <source>
        <dbReference type="ARBA" id="ARBA00022519"/>
    </source>
</evidence>
<comment type="caution">
    <text evidence="16">The sequence shown here is derived from an EMBL/GenBank/DDBJ whole genome shotgun (WGS) entry which is preliminary data.</text>
</comment>
<dbReference type="CDD" id="cd11386">
    <property type="entry name" value="MCP_signal"/>
    <property type="match status" value="1"/>
</dbReference>
<comment type="similarity">
    <text evidence="9">Belongs to the methyl-accepting chemotaxis (MCP) protein family.</text>
</comment>
<protein>
    <submittedName>
        <fullName evidence="16">Methyl-accepting chemotaxis protein</fullName>
    </submittedName>
</protein>
<gene>
    <name evidence="16" type="ORF">P3TCK_09243</name>
</gene>
<keyword evidence="11" id="KW-0175">Coiled coil</keyword>
<dbReference type="FunFam" id="1.10.287.950:FF:000001">
    <property type="entry name" value="Methyl-accepting chemotaxis sensory transducer"/>
    <property type="match status" value="1"/>
</dbReference>
<organism evidence="16 17">
    <name type="scientific">Photobacterium profundum 3TCK</name>
    <dbReference type="NCBI Taxonomy" id="314280"/>
    <lineage>
        <taxon>Bacteria</taxon>
        <taxon>Pseudomonadati</taxon>
        <taxon>Pseudomonadota</taxon>
        <taxon>Gammaproteobacteria</taxon>
        <taxon>Vibrionales</taxon>
        <taxon>Vibrionaceae</taxon>
        <taxon>Photobacterium</taxon>
    </lineage>
</organism>
<proteinExistence type="inferred from homology"/>
<dbReference type="AlphaFoldDB" id="Q1YX38"/>
<dbReference type="PANTHER" id="PTHR32089:SF117">
    <property type="entry name" value="METHYL ACCEPTING SENSORY TRANSDUCER WITH CACHE_1 SMALL MOLECULE BINDING DOMAIN"/>
    <property type="match status" value="1"/>
</dbReference>
<dbReference type="GO" id="GO:0005886">
    <property type="term" value="C:plasma membrane"/>
    <property type="evidence" value="ECO:0007669"/>
    <property type="project" value="UniProtKB-SubCell"/>
</dbReference>
<dbReference type="InterPro" id="IPR000727">
    <property type="entry name" value="T_SNARE_dom"/>
</dbReference>
<dbReference type="SMART" id="SM00304">
    <property type="entry name" value="HAMP"/>
    <property type="match status" value="2"/>
</dbReference>
<keyword evidence="6 12" id="KW-1133">Transmembrane helix</keyword>
<dbReference type="PRINTS" id="PR00260">
    <property type="entry name" value="CHEMTRNSDUCR"/>
</dbReference>
<comment type="subcellular location">
    <subcellularLocation>
        <location evidence="1">Cell inner membrane</location>
        <topology evidence="1">Multi-pass membrane protein</topology>
    </subcellularLocation>
</comment>
<feature type="domain" description="HAMP" evidence="15">
    <location>
        <begin position="324"/>
        <end position="378"/>
    </location>
</feature>
<dbReference type="InterPro" id="IPR004090">
    <property type="entry name" value="Chemotax_Me-accpt_rcpt"/>
</dbReference>
<dbReference type="SUPFAM" id="SSF58104">
    <property type="entry name" value="Methyl-accepting chemotaxis protein (MCP) signaling domain"/>
    <property type="match status" value="1"/>
</dbReference>
<keyword evidence="8 10" id="KW-0807">Transducer</keyword>
<keyword evidence="4" id="KW-0997">Cell inner membrane</keyword>
<dbReference type="InterPro" id="IPR004089">
    <property type="entry name" value="MCPsignal_dom"/>
</dbReference>
<evidence type="ECO:0000256" key="8">
    <source>
        <dbReference type="ARBA" id="ARBA00023224"/>
    </source>
</evidence>